<dbReference type="NCBIfam" id="TIGR01640">
    <property type="entry name" value="F_box_assoc_1"/>
    <property type="match status" value="1"/>
</dbReference>
<dbReference type="AlphaFoldDB" id="A0AAD8GRR2"/>
<evidence type="ECO:0000313" key="3">
    <source>
        <dbReference type="Proteomes" id="UP001237642"/>
    </source>
</evidence>
<dbReference type="Gene3D" id="1.20.1280.50">
    <property type="match status" value="1"/>
</dbReference>
<comment type="caution">
    <text evidence="2">The sequence shown here is derived from an EMBL/GenBank/DDBJ whole genome shotgun (WGS) entry which is preliminary data.</text>
</comment>
<reference evidence="2" key="1">
    <citation type="submission" date="2023-02" db="EMBL/GenBank/DDBJ databases">
        <title>Genome of toxic invasive species Heracleum sosnowskyi carries increased number of genes despite the absence of recent whole-genome duplications.</title>
        <authorList>
            <person name="Schelkunov M."/>
            <person name="Shtratnikova V."/>
            <person name="Makarenko M."/>
            <person name="Klepikova A."/>
            <person name="Omelchenko D."/>
            <person name="Novikova G."/>
            <person name="Obukhova E."/>
            <person name="Bogdanov V."/>
            <person name="Penin A."/>
            <person name="Logacheva M."/>
        </authorList>
    </citation>
    <scope>NUCLEOTIDE SEQUENCE</scope>
    <source>
        <strain evidence="2">Hsosn_3</strain>
        <tissue evidence="2">Leaf</tissue>
    </source>
</reference>
<name>A0AAD8GRR2_9APIA</name>
<dbReference type="EMBL" id="JAUIZM010000014">
    <property type="protein sequence ID" value="KAK1352856.1"/>
    <property type="molecule type" value="Genomic_DNA"/>
</dbReference>
<dbReference type="InterPro" id="IPR036047">
    <property type="entry name" value="F-box-like_dom_sf"/>
</dbReference>
<dbReference type="Proteomes" id="UP001237642">
    <property type="component" value="Unassembled WGS sequence"/>
</dbReference>
<dbReference type="PROSITE" id="PS50181">
    <property type="entry name" value="FBOX"/>
    <property type="match status" value="1"/>
</dbReference>
<evidence type="ECO:0000259" key="1">
    <source>
        <dbReference type="PROSITE" id="PS50181"/>
    </source>
</evidence>
<accession>A0AAD8GRR2</accession>
<reference evidence="2" key="2">
    <citation type="submission" date="2023-05" db="EMBL/GenBank/DDBJ databases">
        <authorList>
            <person name="Schelkunov M.I."/>
        </authorList>
    </citation>
    <scope>NUCLEOTIDE SEQUENCE</scope>
    <source>
        <strain evidence="2">Hsosn_3</strain>
        <tissue evidence="2">Leaf</tissue>
    </source>
</reference>
<dbReference type="InterPro" id="IPR050796">
    <property type="entry name" value="SCF_F-box_component"/>
</dbReference>
<keyword evidence="3" id="KW-1185">Reference proteome</keyword>
<dbReference type="PANTHER" id="PTHR31672:SF13">
    <property type="entry name" value="F-BOX PROTEIN CPR30-LIKE"/>
    <property type="match status" value="1"/>
</dbReference>
<gene>
    <name evidence="2" type="ORF">POM88_052694</name>
</gene>
<dbReference type="Pfam" id="PF08268">
    <property type="entry name" value="FBA_3"/>
    <property type="match status" value="1"/>
</dbReference>
<dbReference type="InterPro" id="IPR013187">
    <property type="entry name" value="F-box-assoc_dom_typ3"/>
</dbReference>
<dbReference type="SUPFAM" id="SSF81383">
    <property type="entry name" value="F-box domain"/>
    <property type="match status" value="1"/>
</dbReference>
<evidence type="ECO:0000313" key="2">
    <source>
        <dbReference type="EMBL" id="KAK1352856.1"/>
    </source>
</evidence>
<protein>
    <submittedName>
        <fullName evidence="2">F-box domain-containing protein</fullName>
    </submittedName>
</protein>
<feature type="domain" description="F-box" evidence="1">
    <location>
        <begin position="4"/>
        <end position="50"/>
    </location>
</feature>
<dbReference type="Pfam" id="PF00646">
    <property type="entry name" value="F-box"/>
    <property type="match status" value="1"/>
</dbReference>
<dbReference type="InterPro" id="IPR017451">
    <property type="entry name" value="F-box-assoc_interact_dom"/>
</dbReference>
<dbReference type="CDD" id="cd22157">
    <property type="entry name" value="F-box_AtFBW1-like"/>
    <property type="match status" value="1"/>
</dbReference>
<dbReference type="InterPro" id="IPR001810">
    <property type="entry name" value="F-box_dom"/>
</dbReference>
<proteinExistence type="predicted"/>
<sequence length="367" mass="41462">MPPIRPNPTLPEDLISEILVRVPVKSLLCLQLVCKDWLSLIKHPAFVKSQLRHANTTQTHQALIVTNVAGSREHIALLDVNSRQFVSDCKLPFTQRESDVSIAIGSVSGIVFVYFIVNCKASMYLWNPATRQSKLIPPSFNICYPSGFGYDPIDDEYKVVCFRCKESYSAHVYLANRDEWRRGPDPIDFTYSYNSRRFDVCFNGFLCGPGTHGMMLEFDLHKEVLICAIKLPVIIKDDEDDHDIITSIIEFNKSIVVIKLWDKGCNDGQKINMWMLDDDACLGGGGVEASWTPMFSINVAMPAHSILGYFNNRDLLLLTDDMWISCNVDKKEADIVPLSVEMAGHHYTNIVVKYTESLVSLPGFKQN</sequence>
<organism evidence="2 3">
    <name type="scientific">Heracleum sosnowskyi</name>
    <dbReference type="NCBI Taxonomy" id="360622"/>
    <lineage>
        <taxon>Eukaryota</taxon>
        <taxon>Viridiplantae</taxon>
        <taxon>Streptophyta</taxon>
        <taxon>Embryophyta</taxon>
        <taxon>Tracheophyta</taxon>
        <taxon>Spermatophyta</taxon>
        <taxon>Magnoliopsida</taxon>
        <taxon>eudicotyledons</taxon>
        <taxon>Gunneridae</taxon>
        <taxon>Pentapetalae</taxon>
        <taxon>asterids</taxon>
        <taxon>campanulids</taxon>
        <taxon>Apiales</taxon>
        <taxon>Apiaceae</taxon>
        <taxon>Apioideae</taxon>
        <taxon>apioid superclade</taxon>
        <taxon>Tordylieae</taxon>
        <taxon>Tordyliinae</taxon>
        <taxon>Heracleum</taxon>
    </lineage>
</organism>
<dbReference type="SMART" id="SM00256">
    <property type="entry name" value="FBOX"/>
    <property type="match status" value="1"/>
</dbReference>
<dbReference type="PANTHER" id="PTHR31672">
    <property type="entry name" value="BNACNNG10540D PROTEIN"/>
    <property type="match status" value="1"/>
</dbReference>